<keyword evidence="3 6" id="KW-0238">DNA-binding</keyword>
<dbReference type="SUPFAM" id="SSF53850">
    <property type="entry name" value="Periplasmic binding protein-like II"/>
    <property type="match status" value="1"/>
</dbReference>
<dbReference type="Pfam" id="PF00126">
    <property type="entry name" value="HTH_1"/>
    <property type="match status" value="1"/>
</dbReference>
<comment type="caution">
    <text evidence="6">The sequence shown here is derived from an EMBL/GenBank/DDBJ whole genome shotgun (WGS) entry which is preliminary data.</text>
</comment>
<comment type="similarity">
    <text evidence="1">Belongs to the LysR transcriptional regulatory family.</text>
</comment>
<dbReference type="EMBL" id="RJKE01000001">
    <property type="protein sequence ID" value="ROO88572.1"/>
    <property type="molecule type" value="Genomic_DNA"/>
</dbReference>
<dbReference type="InterPro" id="IPR036388">
    <property type="entry name" value="WH-like_DNA-bd_sf"/>
</dbReference>
<dbReference type="PANTHER" id="PTHR30346">
    <property type="entry name" value="TRANSCRIPTIONAL DUAL REGULATOR HCAR-RELATED"/>
    <property type="match status" value="1"/>
</dbReference>
<dbReference type="SUPFAM" id="SSF46785">
    <property type="entry name" value="Winged helix' DNA-binding domain"/>
    <property type="match status" value="1"/>
</dbReference>
<dbReference type="InterPro" id="IPR036390">
    <property type="entry name" value="WH_DNA-bd_sf"/>
</dbReference>
<reference evidence="6 7" key="1">
    <citation type="submission" date="2018-11" db="EMBL/GenBank/DDBJ databases">
        <title>Sequencing the genomes of 1000 actinobacteria strains.</title>
        <authorList>
            <person name="Klenk H.-P."/>
        </authorList>
    </citation>
    <scope>NUCLEOTIDE SEQUENCE [LARGE SCALE GENOMIC DNA]</scope>
    <source>
        <strain evidence="6 7">DSM 44254</strain>
    </source>
</reference>
<dbReference type="GO" id="GO:0003677">
    <property type="term" value="F:DNA binding"/>
    <property type="evidence" value="ECO:0007669"/>
    <property type="project" value="UniProtKB-KW"/>
</dbReference>
<gene>
    <name evidence="6" type="ORF">EDD29_6243</name>
</gene>
<sequence length="299" mass="32236">MFENGGPRCHTVKGMNLRQLRYVVATADHGTMTSAAQALYVAQPALSRAVRELERELGIELFARSGRGVVLTAAGEQVVRQARIALEAVDAIEAVTRGQGRGSELRIAATPTLEPELTARLLPRFARDQPAVKVRVVRCDGREAVGAAVRSGQADLAVTDLPVPGDLAAHPFDQREVVLISPPALKLRDPVSPAAMEGLRLIVPTRGTARRAELDAMLGAIGANVVVAVESDERSAWPGWVRAGRGSLLWYRNQVEDTEGLVVRSLMPPVTRTIGLVHAHRPLPQVAREFLAYAKEHGS</sequence>
<dbReference type="PANTHER" id="PTHR30346:SF9">
    <property type="entry name" value="LYSR FAMILY TRANSCRIPTIONAL REGULATOR"/>
    <property type="match status" value="1"/>
</dbReference>
<dbReference type="PRINTS" id="PR00039">
    <property type="entry name" value="HTHLYSR"/>
</dbReference>
<proteinExistence type="inferred from homology"/>
<evidence type="ECO:0000256" key="2">
    <source>
        <dbReference type="ARBA" id="ARBA00023015"/>
    </source>
</evidence>
<dbReference type="InterPro" id="IPR005119">
    <property type="entry name" value="LysR_subst-bd"/>
</dbReference>
<protein>
    <submittedName>
        <fullName evidence="6">DNA-binding transcriptional LysR family regulator</fullName>
    </submittedName>
</protein>
<keyword evidence="2" id="KW-0805">Transcription regulation</keyword>
<dbReference type="InterPro" id="IPR000847">
    <property type="entry name" value="LysR_HTH_N"/>
</dbReference>
<dbReference type="Gene3D" id="3.40.190.290">
    <property type="match status" value="1"/>
</dbReference>
<evidence type="ECO:0000259" key="5">
    <source>
        <dbReference type="PROSITE" id="PS50931"/>
    </source>
</evidence>
<dbReference type="Pfam" id="PF03466">
    <property type="entry name" value="LysR_substrate"/>
    <property type="match status" value="1"/>
</dbReference>
<evidence type="ECO:0000313" key="7">
    <source>
        <dbReference type="Proteomes" id="UP000272400"/>
    </source>
</evidence>
<keyword evidence="4" id="KW-0804">Transcription</keyword>
<evidence type="ECO:0000256" key="1">
    <source>
        <dbReference type="ARBA" id="ARBA00009437"/>
    </source>
</evidence>
<dbReference type="CDD" id="cd05466">
    <property type="entry name" value="PBP2_LTTR_substrate"/>
    <property type="match status" value="1"/>
</dbReference>
<accession>A0A3N1D4V5</accession>
<evidence type="ECO:0000256" key="4">
    <source>
        <dbReference type="ARBA" id="ARBA00023163"/>
    </source>
</evidence>
<dbReference type="AlphaFoldDB" id="A0A3N1D4V5"/>
<organism evidence="6 7">
    <name type="scientific">Actinocorallia herbida</name>
    <dbReference type="NCBI Taxonomy" id="58109"/>
    <lineage>
        <taxon>Bacteria</taxon>
        <taxon>Bacillati</taxon>
        <taxon>Actinomycetota</taxon>
        <taxon>Actinomycetes</taxon>
        <taxon>Streptosporangiales</taxon>
        <taxon>Thermomonosporaceae</taxon>
        <taxon>Actinocorallia</taxon>
    </lineage>
</organism>
<evidence type="ECO:0000256" key="3">
    <source>
        <dbReference type="ARBA" id="ARBA00023125"/>
    </source>
</evidence>
<dbReference type="Proteomes" id="UP000272400">
    <property type="component" value="Unassembled WGS sequence"/>
</dbReference>
<dbReference type="GO" id="GO:0032993">
    <property type="term" value="C:protein-DNA complex"/>
    <property type="evidence" value="ECO:0007669"/>
    <property type="project" value="TreeGrafter"/>
</dbReference>
<feature type="domain" description="HTH lysR-type" evidence="5">
    <location>
        <begin position="15"/>
        <end position="72"/>
    </location>
</feature>
<dbReference type="FunFam" id="1.10.10.10:FF:000001">
    <property type="entry name" value="LysR family transcriptional regulator"/>
    <property type="match status" value="1"/>
</dbReference>
<keyword evidence="7" id="KW-1185">Reference proteome</keyword>
<dbReference type="GO" id="GO:0003700">
    <property type="term" value="F:DNA-binding transcription factor activity"/>
    <property type="evidence" value="ECO:0007669"/>
    <property type="project" value="InterPro"/>
</dbReference>
<name>A0A3N1D4V5_9ACTN</name>
<dbReference type="Gene3D" id="1.10.10.10">
    <property type="entry name" value="Winged helix-like DNA-binding domain superfamily/Winged helix DNA-binding domain"/>
    <property type="match status" value="1"/>
</dbReference>
<evidence type="ECO:0000313" key="6">
    <source>
        <dbReference type="EMBL" id="ROO88572.1"/>
    </source>
</evidence>
<dbReference type="PROSITE" id="PS50931">
    <property type="entry name" value="HTH_LYSR"/>
    <property type="match status" value="1"/>
</dbReference>